<feature type="domain" description="Cell morphogenesis central region" evidence="5">
    <location>
        <begin position="1763"/>
        <end position="1875"/>
    </location>
</feature>
<protein>
    <submittedName>
        <fullName evidence="7">(spotted green pufferfish) hypothetical protein</fullName>
    </submittedName>
</protein>
<keyword evidence="2" id="KW-1133">Transmembrane helix</keyword>
<dbReference type="InterPro" id="IPR045842">
    <property type="entry name" value="Fry_C"/>
</dbReference>
<dbReference type="Pfam" id="PF19421">
    <property type="entry name" value="Fry_C"/>
    <property type="match status" value="1"/>
</dbReference>
<dbReference type="OrthoDB" id="6287725at2759"/>
<dbReference type="Pfam" id="PF14225">
    <property type="entry name" value="MOR2-PAG1_C"/>
    <property type="match status" value="1"/>
</dbReference>
<dbReference type="InterPro" id="IPR025614">
    <property type="entry name" value="Cell_morpho_N"/>
</dbReference>
<organism evidence="7">
    <name type="scientific">Tetraodon nigroviridis</name>
    <name type="common">Spotted green pufferfish</name>
    <name type="synonym">Chelonodon nigroviridis</name>
    <dbReference type="NCBI Taxonomy" id="99883"/>
    <lineage>
        <taxon>Eukaryota</taxon>
        <taxon>Metazoa</taxon>
        <taxon>Chordata</taxon>
        <taxon>Craniata</taxon>
        <taxon>Vertebrata</taxon>
        <taxon>Euteleostomi</taxon>
        <taxon>Actinopterygii</taxon>
        <taxon>Neopterygii</taxon>
        <taxon>Teleostei</taxon>
        <taxon>Neoteleostei</taxon>
        <taxon>Acanthomorphata</taxon>
        <taxon>Eupercaria</taxon>
        <taxon>Tetraodontiformes</taxon>
        <taxon>Tetradontoidea</taxon>
        <taxon>Tetraodontidae</taxon>
        <taxon>Tetraodon</taxon>
    </lineage>
</organism>
<feature type="compositionally biased region" description="Basic and acidic residues" evidence="1">
    <location>
        <begin position="2534"/>
        <end position="2544"/>
    </location>
</feature>
<name>Q4SG15_TETNG</name>
<comment type="caution">
    <text evidence="7">The sequence shown here is derived from an EMBL/GenBank/DDBJ whole genome shotgun (WGS) entry which is preliminary data.</text>
</comment>
<evidence type="ECO:0000259" key="3">
    <source>
        <dbReference type="Pfam" id="PF14222"/>
    </source>
</evidence>
<dbReference type="Pfam" id="PF14228">
    <property type="entry name" value="MOR2-PAG1_mid"/>
    <property type="match status" value="1"/>
</dbReference>
<dbReference type="PANTHER" id="PTHR12295">
    <property type="entry name" value="FURRY-RELATED"/>
    <property type="match status" value="1"/>
</dbReference>
<evidence type="ECO:0000256" key="2">
    <source>
        <dbReference type="SAM" id="Phobius"/>
    </source>
</evidence>
<keyword evidence="2" id="KW-0472">Membrane</keyword>
<feature type="domain" description="Cell morphogenesis protein N-terminal" evidence="3">
    <location>
        <begin position="161"/>
        <end position="692"/>
    </location>
</feature>
<feature type="domain" description="Cell morphogenesis protein C-terminal" evidence="4">
    <location>
        <begin position="2021"/>
        <end position="2254"/>
    </location>
</feature>
<accession>Q4SG15</accession>
<dbReference type="EMBL" id="CAAE01014601">
    <property type="protein sequence ID" value="CAG00417.1"/>
    <property type="molecule type" value="Genomic_DNA"/>
</dbReference>
<evidence type="ECO:0000259" key="5">
    <source>
        <dbReference type="Pfam" id="PF14228"/>
    </source>
</evidence>
<dbReference type="GO" id="GO:0005938">
    <property type="term" value="C:cell cortex"/>
    <property type="evidence" value="ECO:0007669"/>
    <property type="project" value="TreeGrafter"/>
</dbReference>
<evidence type="ECO:0000259" key="6">
    <source>
        <dbReference type="Pfam" id="PF19421"/>
    </source>
</evidence>
<gene>
    <name evidence="7" type="ORF">GSTENG00018854001</name>
</gene>
<reference evidence="7" key="2">
    <citation type="submission" date="2004-02" db="EMBL/GenBank/DDBJ databases">
        <authorList>
            <consortium name="Genoscope"/>
            <consortium name="Whitehead Institute Centre for Genome Research"/>
        </authorList>
    </citation>
    <scope>NUCLEOTIDE SEQUENCE</scope>
</reference>
<dbReference type="KEGG" id="tng:GSTEN00018854G001"/>
<feature type="region of interest" description="Disordered" evidence="1">
    <location>
        <begin position="23"/>
        <end position="42"/>
    </location>
</feature>
<evidence type="ECO:0000259" key="4">
    <source>
        <dbReference type="Pfam" id="PF14225"/>
    </source>
</evidence>
<dbReference type="InterPro" id="IPR029473">
    <property type="entry name" value="MOR2-PAG1_mid"/>
</dbReference>
<evidence type="ECO:0000313" key="7">
    <source>
        <dbReference type="EMBL" id="CAG00417.1"/>
    </source>
</evidence>
<feature type="non-terminal residue" evidence="7">
    <location>
        <position position="1"/>
    </location>
</feature>
<feature type="transmembrane region" description="Helical" evidence="2">
    <location>
        <begin position="1627"/>
        <end position="1651"/>
    </location>
</feature>
<dbReference type="InterPro" id="IPR025481">
    <property type="entry name" value="Cell_Morphogen_C"/>
</dbReference>
<feature type="compositionally biased region" description="Polar residues" evidence="1">
    <location>
        <begin position="2510"/>
        <end position="2533"/>
    </location>
</feature>
<dbReference type="GO" id="GO:0031175">
    <property type="term" value="P:neuron projection development"/>
    <property type="evidence" value="ECO:0007669"/>
    <property type="project" value="TreeGrafter"/>
</dbReference>
<feature type="region of interest" description="Disordered" evidence="1">
    <location>
        <begin position="2394"/>
        <end position="2415"/>
    </location>
</feature>
<feature type="region of interest" description="Disordered" evidence="1">
    <location>
        <begin position="2462"/>
        <end position="2567"/>
    </location>
</feature>
<feature type="region of interest" description="Disordered" evidence="1">
    <location>
        <begin position="1506"/>
        <end position="1526"/>
    </location>
</feature>
<dbReference type="Pfam" id="PF14222">
    <property type="entry name" value="MOR2-PAG1_N"/>
    <property type="match status" value="1"/>
</dbReference>
<evidence type="ECO:0000256" key="1">
    <source>
        <dbReference type="SAM" id="MobiDB-lite"/>
    </source>
</evidence>
<feature type="compositionally biased region" description="Acidic residues" evidence="1">
    <location>
        <begin position="1761"/>
        <end position="1772"/>
    </location>
</feature>
<dbReference type="GO" id="GO:0000902">
    <property type="term" value="P:cell morphogenesis"/>
    <property type="evidence" value="ECO:0007669"/>
    <property type="project" value="InterPro"/>
</dbReference>
<dbReference type="InterPro" id="IPR039867">
    <property type="entry name" value="Furry/Tao3/Mor2"/>
</dbReference>
<feature type="compositionally biased region" description="Low complexity" evidence="1">
    <location>
        <begin position="1730"/>
        <end position="1742"/>
    </location>
</feature>
<proteinExistence type="predicted"/>
<sequence>SQQDSGFFDISIKSLLKTLGGTSPAGLKTPVPPASGTLGERKGPVVMAPVNVDPESKPGEFVLKSLFANFTLLSERKIRIIMAEPLEKPLNKSLQRGEDSQFDQLISSMSSLAEYCLPSILKTLFDWYKRQNGLEDESHEYRPRANTKSKNDEQQKDYLLERRDLAIDFIFSLVLIEVLKQIPLHPLLDGLIQEVINLAFKHFKYKEGYLGPNMGNMHIVADLYAEVVGVVAQSRFPAVRKKFISELKELRQKEQSPYVIQSTISLIMGLKFFRIKMYPVEDFEASFQFMQECAQYFLEVKDKDIKHSLAGLFVEILVPVAATVKNEVNVPCLRNFVESLYDITLDLSSRKKHSLALYPLVTCLLCVSQKQFFLSRWHIFLTNCLSNLKIKDPKMARVALESLYRLLWVYMIRIKCESNTATQSRLTSITSTLFPKGSRSVVPRDMPLNIFVKIIQFIAQERLDFAMKEIIFDLLSVGKPAKAFSLNPERMNIGLRAFLVIADALQQKDGEPPMPNTGATLPSGNSLKKKKTYLSKTLTEEEAKLIGMSLYYSQVRKSLDHILRHLDKEVGRCMMLTSVQMLNKEPEDMITGERKPKIDLFRTCVAAIPRILPDAMSKSELIDLLSRLTVHMDDELRLIAQNSLQSLLLDFSDWREDVLFGYTHFLLREVQDTHQGLQDASVKLLLQLLTQWRLALQLQGKIRGGVESSPRLPERSPHCSVLHAVEGLALLLLCSCQISTRKLAVGVLREIRCLFTALGHAEDDDKPMIEIMDQLSPAVMNSFVHVAVSDSSTLPLSHHVDLQWLVEWSARLVSSSYDVKSPSHVWIFAQCVKDPWVLCLHIFLRQENLPKHCPVALGYAWPYVFTRLQLLLPLVDPNSPVNAKKTNTAGSSDSYISLWRNYLILCLAVAKPSIMSPGHLRASTPEITATTPDGSVTYDNKVIGTPSVAWLLKQLVPLMRAESLEITESLVLGFGCTNALVFRELVEELHPLMKEALERKPENKKRRERRDLLRLQLLRIFELLANAGVISDSTNGALERDSLALGALFLEYVDLTRMLLEAENEKELDVLKDIRAHFSGMVANLIQCVPVHHRRFLFPQQSLRHHLFILFSQWAGPFSVMFTPLDRYSDRNHQITRYQYCALKAMSAVLCCGPVFDNVGLSTDGYLYKWLDNILACHDIRVHCLGCEVVILLLELNPDQINLFNWAVDRCFTGSYQLASGCFKAIATVCGNRCWSPSCVLTLSGWWSKSLGIFCMAHTAPPAPSVQCQPVPALHSAGQHVSRAHVASFLWYSFNIELVDAGLPPASSPCTPEEEPGQGQAMGISPSLRGNGWGSLQATSLVLNNLMFMTAKYGDEVPGPEIENAWNALVSNERWSNNLRITLQFLISLCGVSSDTTLLPFIKKVVIYLCRNNTIQTMEELLFELQQTDPVNPVVLHCDNPPFYRFAASNKVSTSQTVYSRVYLCIFLRLGTTSSSNTVVAGQESLQDTDENKLVRECEDRRARAHNRLESRYSNSSGGSYEDEKSDPLPPYAGWLLGVLETNHPQPLPMPVNGGCWAPLVDYLPETITPRGPLHRCNIAVIFMTEMVVDHSVREDWALHLPLLLHALFLGRCNYMPLPGLYRQKKLDVLVIQILLFVCFSISFFVCFYFPGMDHYRPEVYEHSKRLLLHLLIALSCNNNFQVIASVLMLTREISDNKTLTMKSNYPTEYQTSSAPDFLREWQASPVVDSGLSSTSNSSSTSLGGGSTAGSVGNLPLVTPDDLEDLEDAPNENDEKTNKLIEFLSTRAIGPLWVHEDITPKNPNSKSTEQLSNFLRHVVSVFKESKSDFHLEQQLSDVALQTALCSSSRHYAGRSFQIFRALKQPINNHAVSDIVSRLVEVVGEHGDEVQGYVMEVLLTLESVVVNLAECLKNTDLMAALTRTSSPDFVLNDKLMNRKSTGQLNFPGPGFIGLSSQRHQRSYSVPKKFGECGYQSFDPPRSATLERIQARQKDSHCSFNTSVLVVLSDPAHVSHPSSILATVFWVAVSLMESDFEFEYQMSLRLVHKLLSKVPLDRAENRERLEKLQAQLAWSGFSGIQQLLLKGFTSQATFDLTLQLFCQLTPVSRVPVVDTSQSIGFPLNVLCLLPHFVQHFGHPTQFCKESAERIAQVCLVEKHTKLSHLAHVMTLYKTRSYTRDPFSWVSVVCRYLHEAFSDITLNMVTYMAELLDKGLPSMQQSLLQIIYCLLSHMDLTAVQTVHWKDALNILKLVVSRSASLVHPVYGHSQGDLSNLEVSRVWDGSSKALPGKTLDFTFDISQTPVIGRRFDELQGSSGREGKARAMAVTRSTSSTSSGSNSNTILVPVSWRRPQYSQKRTREKLVNVLSLCGQEVGLTKNPSVIFSSCGDLDMMEVRESGVSSEEGGTREDTLDDTASEQQFRVFRDFDFLDVELEDGEGETMDNFNWGVRRRSLDSTELGDLLEESQHSGSTPSLGHEDPHDSDESSEEEESSTSQSLSHSQLVRSRICRVTNPSPSEETNHTDSLSTSYDTSADPQHHFADKTSDIDVLSPSPQGRVCGDEDDTQAQDDELSLSVNELPQGSDGGESFTLDLPGQPQEQLRGLDNSLHLNYYQPPLDFLDPNCLPSLRDDVDDLEDLGFPPPPSPFFSAILAAFQPTVCDDAEEAWRSHINQLVTDSDGSCAVHTFHVFSSLFKNIQDKFCLLTTDVATYLGEGLRGIGTKFLRSSQMLTTCSDCPTIYVDADTIMSYGLLEKVKFSALELQEYLDTYNTREEAALSQLELCQRLYKLHFQLLLLFQSYCSLIGQVHAVSSVPELLNMSLELSELKTSLQVAETVVASDLEHMPHKAQVAAVVVPSFSTSEAAVQSILECLKGHELTKAVRYIQEFRRQWPSGVFGGGSESEVQTLLNIYFRHQTLGQTGTIALVGSRQDLSLICSKLLELNGEIRDMIRHAQGYRVVTTYLPDSSASGTSL</sequence>
<feature type="transmembrane region" description="Helical" evidence="2">
    <location>
        <begin position="1671"/>
        <end position="1690"/>
    </location>
</feature>
<feature type="domain" description="Protein furry C-terminal" evidence="6">
    <location>
        <begin position="2282"/>
        <end position="2778"/>
    </location>
</feature>
<dbReference type="PANTHER" id="PTHR12295:SF29">
    <property type="entry name" value="PROTEIN FURRY HOMOLOG"/>
    <property type="match status" value="1"/>
</dbReference>
<dbReference type="GO" id="GO:0030427">
    <property type="term" value="C:site of polarized growth"/>
    <property type="evidence" value="ECO:0007669"/>
    <property type="project" value="TreeGrafter"/>
</dbReference>
<feature type="region of interest" description="Disordered" evidence="1">
    <location>
        <begin position="1730"/>
        <end position="1775"/>
    </location>
</feature>
<keyword evidence="2" id="KW-0812">Transmembrane</keyword>
<reference evidence="7" key="1">
    <citation type="journal article" date="2004" name="Nature">
        <title>Genome duplication in the teleost fish Tetraodon nigroviridis reveals the early vertebrate proto-karyotype.</title>
        <authorList>
            <person name="Jaillon O."/>
            <person name="Aury J.-M."/>
            <person name="Brunet F."/>
            <person name="Petit J.-L."/>
            <person name="Stange-Thomann N."/>
            <person name="Mauceli E."/>
            <person name="Bouneau L."/>
            <person name="Fischer C."/>
            <person name="Ozouf-Costaz C."/>
            <person name="Bernot A."/>
            <person name="Nicaud S."/>
            <person name="Jaffe D."/>
            <person name="Fisher S."/>
            <person name="Lutfalla G."/>
            <person name="Dossat C."/>
            <person name="Segurens B."/>
            <person name="Dasilva C."/>
            <person name="Salanoubat M."/>
            <person name="Levy M."/>
            <person name="Boudet N."/>
            <person name="Castellano S."/>
            <person name="Anthouard V."/>
            <person name="Jubin C."/>
            <person name="Castelli V."/>
            <person name="Katinka M."/>
            <person name="Vacherie B."/>
            <person name="Biemont C."/>
            <person name="Skalli Z."/>
            <person name="Cattolico L."/>
            <person name="Poulain J."/>
            <person name="De Berardinis V."/>
            <person name="Cruaud C."/>
            <person name="Duprat S."/>
            <person name="Brottier P."/>
            <person name="Coutanceau J.-P."/>
            <person name="Gouzy J."/>
            <person name="Parra G."/>
            <person name="Lardier G."/>
            <person name="Chapple C."/>
            <person name="McKernan K.J."/>
            <person name="McEwan P."/>
            <person name="Bosak S."/>
            <person name="Kellis M."/>
            <person name="Volff J.-N."/>
            <person name="Guigo R."/>
            <person name="Zody M.C."/>
            <person name="Mesirov J."/>
            <person name="Lindblad-Toh K."/>
            <person name="Birren B."/>
            <person name="Nusbaum C."/>
            <person name="Kahn D."/>
            <person name="Robinson-Rechavi M."/>
            <person name="Laudet V."/>
            <person name="Schachter V."/>
            <person name="Quetier F."/>
            <person name="Saurin W."/>
            <person name="Scarpelli C."/>
            <person name="Wincker P."/>
            <person name="Lander E.S."/>
            <person name="Weissenbach J."/>
            <person name="Roest Crollius H."/>
        </authorList>
    </citation>
    <scope>NUCLEOTIDE SEQUENCE [LARGE SCALE GENOMIC DNA]</scope>
</reference>